<proteinExistence type="inferred from homology"/>
<dbReference type="RefSeq" id="WP_110467825.1">
    <property type="nucleotide sequence ID" value="NZ_QJSP01000001.1"/>
</dbReference>
<accession>A0A318RSD4</accession>
<dbReference type="AlphaFoldDB" id="A0A318RSD4"/>
<dbReference type="OrthoDB" id="179721at2"/>
<feature type="region of interest" description="Disordered" evidence="2">
    <location>
        <begin position="161"/>
        <end position="187"/>
    </location>
</feature>
<dbReference type="CDD" id="cd06974">
    <property type="entry name" value="TerD_like"/>
    <property type="match status" value="1"/>
</dbReference>
<protein>
    <submittedName>
        <fullName evidence="4">Stress response protein SCP2</fullName>
    </submittedName>
</protein>
<evidence type="ECO:0000313" key="4">
    <source>
        <dbReference type="EMBL" id="PYE20641.1"/>
    </source>
</evidence>
<name>A0A318RSD4_WILLI</name>
<dbReference type="PANTHER" id="PTHR32097:SF4">
    <property type="entry name" value="GENERAL STRESS PROTEIN 16U"/>
    <property type="match status" value="1"/>
</dbReference>
<feature type="region of interest" description="Disordered" evidence="2">
    <location>
        <begin position="400"/>
        <end position="435"/>
    </location>
</feature>
<evidence type="ECO:0000256" key="1">
    <source>
        <dbReference type="ARBA" id="ARBA00008775"/>
    </source>
</evidence>
<evidence type="ECO:0000313" key="5">
    <source>
        <dbReference type="Proteomes" id="UP000247591"/>
    </source>
</evidence>
<comment type="caution">
    <text evidence="4">The sequence shown here is derived from an EMBL/GenBank/DDBJ whole genome shotgun (WGS) entry which is preliminary data.</text>
</comment>
<sequence>MLDVAKGSKTDLSDGRYLVRTRSTQPGLVDIAAVLLNTSGKVRSDNDFVFFNNPQAPGVALTSDDSISIDLTAVPADVQRILLTASTEAQSTDFGSVPQLQIEIAGDSQHLRFAPTGLSTETVLQAVAFYRRGSGWRIDAIGQGYSQGLAALATEFGIDVDDSSAPPTPEVAEQTAPAPPSPIQQTPSISFDKVKVALTKDSPSQTARIDLRKSQGDPSWVLTVGLEWDGRGATYADDGRVTKYGTGDLDVYFFCRNEETNEYVVISGDKGHQGDLKTWPYMHHYGDSKGPGKGNKPAAEQVRVLPNENGDLLVNIYQSVDNGAGALDKFGKPRVAIRYGRAGKDGLPGPDADEILVYVGNSKNSFWATVAHIDVQDGVLTVDGETRYSRIGSEKMPGLDAKSTWVRAPKDGPRGRSKKANKGLGLSKYSGMCQP</sequence>
<evidence type="ECO:0000259" key="3">
    <source>
        <dbReference type="Pfam" id="PF02342"/>
    </source>
</evidence>
<evidence type="ECO:0000256" key="2">
    <source>
        <dbReference type="SAM" id="MobiDB-lite"/>
    </source>
</evidence>
<dbReference type="PANTHER" id="PTHR32097">
    <property type="entry name" value="CAMP-BINDING PROTEIN 1-RELATED"/>
    <property type="match status" value="1"/>
</dbReference>
<dbReference type="InterPro" id="IPR051324">
    <property type="entry name" value="Stress/Tellurium_Resist"/>
</dbReference>
<dbReference type="EMBL" id="QJSP01000001">
    <property type="protein sequence ID" value="PYE20641.1"/>
    <property type="molecule type" value="Genomic_DNA"/>
</dbReference>
<organism evidence="4 5">
    <name type="scientific">Williamsia limnetica</name>
    <dbReference type="NCBI Taxonomy" id="882452"/>
    <lineage>
        <taxon>Bacteria</taxon>
        <taxon>Bacillati</taxon>
        <taxon>Actinomycetota</taxon>
        <taxon>Actinomycetes</taxon>
        <taxon>Mycobacteriales</taxon>
        <taxon>Nocardiaceae</taxon>
        <taxon>Williamsia</taxon>
    </lineage>
</organism>
<dbReference type="InterPro" id="IPR003325">
    <property type="entry name" value="TerD"/>
</dbReference>
<comment type="similarity">
    <text evidence="1">Belongs to the CAPAB/TerDEXZ family.</text>
</comment>
<gene>
    <name evidence="4" type="ORF">DFR67_10130</name>
</gene>
<keyword evidence="5" id="KW-1185">Reference proteome</keyword>
<dbReference type="Proteomes" id="UP000247591">
    <property type="component" value="Unassembled WGS sequence"/>
</dbReference>
<feature type="domain" description="TerD" evidence="3">
    <location>
        <begin position="24"/>
        <end position="156"/>
    </location>
</feature>
<dbReference type="Pfam" id="PF02342">
    <property type="entry name" value="TerD"/>
    <property type="match status" value="1"/>
</dbReference>
<dbReference type="Gene3D" id="2.60.60.30">
    <property type="entry name" value="sav2460 like domains"/>
    <property type="match status" value="1"/>
</dbReference>
<reference evidence="4 5" key="1">
    <citation type="submission" date="2018-06" db="EMBL/GenBank/DDBJ databases">
        <title>Genomic Encyclopedia of Type Strains, Phase IV (KMG-IV): sequencing the most valuable type-strain genomes for metagenomic binning, comparative biology and taxonomic classification.</title>
        <authorList>
            <person name="Goeker M."/>
        </authorList>
    </citation>
    <scope>NUCLEOTIDE SEQUENCE [LARGE SCALE GENOMIC DNA]</scope>
    <source>
        <strain evidence="4 5">DSM 45521</strain>
    </source>
</reference>